<dbReference type="InterPro" id="IPR022263">
    <property type="entry name" value="KxYKxGKxW"/>
</dbReference>
<dbReference type="AlphaFoldDB" id="A0AAF0SU61"/>
<dbReference type="EMBL" id="CP015902">
    <property type="protein sequence ID" value="WMD27491.1"/>
    <property type="molecule type" value="Genomic_DNA"/>
</dbReference>
<name>A0AAF0SU61_LACLL</name>
<keyword evidence="1" id="KW-0732">Signal</keyword>
<evidence type="ECO:0000256" key="1">
    <source>
        <dbReference type="ARBA" id="ARBA00022729"/>
    </source>
</evidence>
<dbReference type="Proteomes" id="UP000192095">
    <property type="component" value="Chromosome"/>
</dbReference>
<protein>
    <submittedName>
        <fullName evidence="3">KxYKxGKxW signal peptide domain-containing protein</fullName>
    </submittedName>
</protein>
<proteinExistence type="predicted"/>
<accession>A0AAF0SU61</accession>
<evidence type="ECO:0000256" key="2">
    <source>
        <dbReference type="SAM" id="MobiDB-lite"/>
    </source>
</evidence>
<evidence type="ECO:0000313" key="3">
    <source>
        <dbReference type="EMBL" id="WMD27491.1"/>
    </source>
</evidence>
<feature type="region of interest" description="Disordered" evidence="2">
    <location>
        <begin position="110"/>
        <end position="134"/>
    </location>
</feature>
<sequence length="514" mass="51916">MKKIRPEVTTVTSKSHFRTWKSGKSWLFATSALAIIIVSGTITDQNVKADTAIDGSQQISGITEVTSYSALASSTNSDVAASQNQVAYEQASDQSFNNSLANTVETDTEGITSNVSDSSNSINESQNTTSTAVIQTPTNNIVSLADSSSSNDNGSNSILSSYNAADNVDSAAVSQSSTSSSVILSESSAIDSGIGSTSQSSEMNLAGNSSTNASSAAVASFTAILATNSSMVLPILTQALATTAPATTSGSATLNTTLGDLVNQAISTVGISGLENIFSTLGTFNIPGMTTAASALNGVEQIVNIVGNIQEAAANPGAFLLNGMKSAGLDVSQIPLVGGQIAASFNAIPSMSPAAMLTFLENPTIPGLSSIPGASLVLSPVLSAISTVTSGIVNQLNTTTSNALGGVNFDLDTLVSLQGNDLVNYLAGLVVNSAINRVGQIAWSQLSPTISNIPLVGTTVNNVLSPILNNLTGTSLGEVANLTGVSSLLDQVNNSLGNLASLGSTALATIENTL</sequence>
<dbReference type="Pfam" id="PF19258">
    <property type="entry name" value="KxYKxGKxW_sig"/>
    <property type="match status" value="1"/>
</dbReference>
<dbReference type="NCBIfam" id="TIGR03715">
    <property type="entry name" value="KxYKxGKxW"/>
    <property type="match status" value="1"/>
</dbReference>
<dbReference type="RefSeq" id="WP_311092409.1">
    <property type="nucleotide sequence ID" value="NZ_CP015902.2"/>
</dbReference>
<gene>
    <name evidence="3" type="ORF">LLUC06_02815</name>
</gene>
<reference evidence="3 4" key="1">
    <citation type="journal article" date="2017" name="BMC Genomics">
        <title>Comparative and functional genomics of the Lactococcus lactis taxon; insights into evolution and niche adaptation.</title>
        <authorList>
            <person name="Kelleher P."/>
            <person name="Bottacini F."/>
            <person name="Mahony J."/>
            <person name="Kilcawley K.N."/>
            <person name="van Sinderen D."/>
        </authorList>
    </citation>
    <scope>NUCLEOTIDE SEQUENCE [LARGE SCALE GENOMIC DNA]</scope>
    <source>
        <strain evidence="3 4">UC06</strain>
    </source>
</reference>
<organism evidence="3 4">
    <name type="scientific">Lactococcus lactis subsp. lactis</name>
    <name type="common">Streptococcus lactis</name>
    <dbReference type="NCBI Taxonomy" id="1360"/>
    <lineage>
        <taxon>Bacteria</taxon>
        <taxon>Bacillati</taxon>
        <taxon>Bacillota</taxon>
        <taxon>Bacilli</taxon>
        <taxon>Lactobacillales</taxon>
        <taxon>Streptococcaceae</taxon>
        <taxon>Lactococcus</taxon>
    </lineage>
</organism>
<evidence type="ECO:0000313" key="4">
    <source>
        <dbReference type="Proteomes" id="UP000192095"/>
    </source>
</evidence>